<gene>
    <name evidence="1" type="ORF">BaRGS_00013767</name>
</gene>
<evidence type="ECO:0000313" key="1">
    <source>
        <dbReference type="EMBL" id="KAK7494888.1"/>
    </source>
</evidence>
<protein>
    <submittedName>
        <fullName evidence="1">Uncharacterized protein</fullName>
    </submittedName>
</protein>
<evidence type="ECO:0000313" key="2">
    <source>
        <dbReference type="Proteomes" id="UP001519460"/>
    </source>
</evidence>
<dbReference type="EMBL" id="JACVVK020000079">
    <property type="protein sequence ID" value="KAK7494888.1"/>
    <property type="molecule type" value="Genomic_DNA"/>
</dbReference>
<dbReference type="AlphaFoldDB" id="A0ABD0L602"/>
<organism evidence="1 2">
    <name type="scientific">Batillaria attramentaria</name>
    <dbReference type="NCBI Taxonomy" id="370345"/>
    <lineage>
        <taxon>Eukaryota</taxon>
        <taxon>Metazoa</taxon>
        <taxon>Spiralia</taxon>
        <taxon>Lophotrochozoa</taxon>
        <taxon>Mollusca</taxon>
        <taxon>Gastropoda</taxon>
        <taxon>Caenogastropoda</taxon>
        <taxon>Sorbeoconcha</taxon>
        <taxon>Cerithioidea</taxon>
        <taxon>Batillariidae</taxon>
        <taxon>Batillaria</taxon>
    </lineage>
</organism>
<dbReference type="Proteomes" id="UP001519460">
    <property type="component" value="Unassembled WGS sequence"/>
</dbReference>
<comment type="caution">
    <text evidence="1">The sequence shown here is derived from an EMBL/GenBank/DDBJ whole genome shotgun (WGS) entry which is preliminary data.</text>
</comment>
<accession>A0ABD0L602</accession>
<name>A0ABD0L602_9CAEN</name>
<proteinExistence type="predicted"/>
<keyword evidence="2" id="KW-1185">Reference proteome</keyword>
<reference evidence="1 2" key="1">
    <citation type="journal article" date="2023" name="Sci. Data">
        <title>Genome assembly of the Korean intertidal mud-creeper Batillaria attramentaria.</title>
        <authorList>
            <person name="Patra A.K."/>
            <person name="Ho P.T."/>
            <person name="Jun S."/>
            <person name="Lee S.J."/>
            <person name="Kim Y."/>
            <person name="Won Y.J."/>
        </authorList>
    </citation>
    <scope>NUCLEOTIDE SEQUENCE [LARGE SCALE GENOMIC DNA]</scope>
    <source>
        <strain evidence="1">Wonlab-2016</strain>
    </source>
</reference>
<sequence>MTARLLFLPKLHESFRQSVGFVFRGTGSEDTLSALPVSTPEDQITRCPAGSGVNGIRNMLTDACLFFGFESQDVGQAGTPESIHVLLQSSLKSL</sequence>